<accession>A0A6G0Z5F5</accession>
<protein>
    <submittedName>
        <fullName evidence="2">WD repeat-containing protein 6-like isoform X1</fullName>
    </submittedName>
</protein>
<sequence>MFSREEVKVIVYGQGVETFYADMSSLTQSPTTPTSSMQVPMNDVPPPPPGCGLINTTV</sequence>
<reference evidence="2 3" key="1">
    <citation type="submission" date="2019-08" db="EMBL/GenBank/DDBJ databases">
        <title>Whole genome of Aphis craccivora.</title>
        <authorList>
            <person name="Voronova N.V."/>
            <person name="Shulinski R.S."/>
            <person name="Bandarenka Y.V."/>
            <person name="Zhorov D.G."/>
            <person name="Warner D."/>
        </authorList>
    </citation>
    <scope>NUCLEOTIDE SEQUENCE [LARGE SCALE GENOMIC DNA]</scope>
    <source>
        <strain evidence="2">180601</strain>
        <tissue evidence="2">Whole Body</tissue>
    </source>
</reference>
<keyword evidence="3" id="KW-1185">Reference proteome</keyword>
<gene>
    <name evidence="2" type="ORF">FWK35_00009057</name>
</gene>
<organism evidence="2 3">
    <name type="scientific">Aphis craccivora</name>
    <name type="common">Cowpea aphid</name>
    <dbReference type="NCBI Taxonomy" id="307492"/>
    <lineage>
        <taxon>Eukaryota</taxon>
        <taxon>Metazoa</taxon>
        <taxon>Ecdysozoa</taxon>
        <taxon>Arthropoda</taxon>
        <taxon>Hexapoda</taxon>
        <taxon>Insecta</taxon>
        <taxon>Pterygota</taxon>
        <taxon>Neoptera</taxon>
        <taxon>Paraneoptera</taxon>
        <taxon>Hemiptera</taxon>
        <taxon>Sternorrhyncha</taxon>
        <taxon>Aphidomorpha</taxon>
        <taxon>Aphidoidea</taxon>
        <taxon>Aphididae</taxon>
        <taxon>Aphidini</taxon>
        <taxon>Aphis</taxon>
        <taxon>Aphis</taxon>
    </lineage>
</organism>
<evidence type="ECO:0000313" key="2">
    <source>
        <dbReference type="EMBL" id="KAF0765918.1"/>
    </source>
</evidence>
<dbReference type="EMBL" id="VUJU01001302">
    <property type="protein sequence ID" value="KAF0765918.1"/>
    <property type="molecule type" value="Genomic_DNA"/>
</dbReference>
<evidence type="ECO:0000313" key="3">
    <source>
        <dbReference type="Proteomes" id="UP000478052"/>
    </source>
</evidence>
<feature type="region of interest" description="Disordered" evidence="1">
    <location>
        <begin position="26"/>
        <end position="58"/>
    </location>
</feature>
<evidence type="ECO:0000256" key="1">
    <source>
        <dbReference type="SAM" id="MobiDB-lite"/>
    </source>
</evidence>
<feature type="compositionally biased region" description="Low complexity" evidence="1">
    <location>
        <begin position="26"/>
        <end position="38"/>
    </location>
</feature>
<dbReference type="Proteomes" id="UP000478052">
    <property type="component" value="Unassembled WGS sequence"/>
</dbReference>
<dbReference type="AlphaFoldDB" id="A0A6G0Z5F5"/>
<name>A0A6G0Z5F5_APHCR</name>
<comment type="caution">
    <text evidence="2">The sequence shown here is derived from an EMBL/GenBank/DDBJ whole genome shotgun (WGS) entry which is preliminary data.</text>
</comment>
<proteinExistence type="predicted"/>